<name>A0ABV4XQP6_9CYAN</name>
<comment type="caution">
    <text evidence="1">The sequence shown here is derived from an EMBL/GenBank/DDBJ whole genome shotgun (WGS) entry which is preliminary data.</text>
</comment>
<organism evidence="1 2">
    <name type="scientific">Floridaenema flaviceps BLCC-F50</name>
    <dbReference type="NCBI Taxonomy" id="3153642"/>
    <lineage>
        <taxon>Bacteria</taxon>
        <taxon>Bacillati</taxon>
        <taxon>Cyanobacteriota</taxon>
        <taxon>Cyanophyceae</taxon>
        <taxon>Oscillatoriophycideae</taxon>
        <taxon>Aerosakkonematales</taxon>
        <taxon>Aerosakkonemataceae</taxon>
        <taxon>Floridanema</taxon>
        <taxon>Floridanema flaviceps</taxon>
    </lineage>
</organism>
<keyword evidence="2" id="KW-1185">Reference proteome</keyword>
<sequence>MRKLQKFILGDRDFQQDYKVSDLFTSNDLTRWQKSNIQKFELDIEGNGGIY</sequence>
<dbReference type="EMBL" id="JBHFNR010000075">
    <property type="protein sequence ID" value="MFB2893432.1"/>
    <property type="molecule type" value="Genomic_DNA"/>
</dbReference>
<dbReference type="RefSeq" id="WP_413263093.1">
    <property type="nucleotide sequence ID" value="NZ_JBHFNR010000075.1"/>
</dbReference>
<gene>
    <name evidence="1" type="ORF">ACE1CI_11010</name>
</gene>
<dbReference type="Proteomes" id="UP001576784">
    <property type="component" value="Unassembled WGS sequence"/>
</dbReference>
<evidence type="ECO:0000313" key="2">
    <source>
        <dbReference type="Proteomes" id="UP001576784"/>
    </source>
</evidence>
<accession>A0ABV4XQP6</accession>
<protein>
    <submittedName>
        <fullName evidence="1">Uncharacterized protein</fullName>
    </submittedName>
</protein>
<reference evidence="1 2" key="1">
    <citation type="submission" date="2024-09" db="EMBL/GenBank/DDBJ databases">
        <title>Floridaenema gen nov. (Aerosakkonemataceae, Aerosakkonematales ord. nov., Cyanobacteria) from benthic tropical and subtropical fresh waters, with the description of four new species.</title>
        <authorList>
            <person name="Moretto J.A."/>
            <person name="Berthold D.E."/>
            <person name="Lefler F.W."/>
            <person name="Huang I.-S."/>
            <person name="Laughinghouse H. IV."/>
        </authorList>
    </citation>
    <scope>NUCLEOTIDE SEQUENCE [LARGE SCALE GENOMIC DNA]</scope>
    <source>
        <strain evidence="1 2">BLCC-F50</strain>
    </source>
</reference>
<evidence type="ECO:0000313" key="1">
    <source>
        <dbReference type="EMBL" id="MFB2893432.1"/>
    </source>
</evidence>
<proteinExistence type="predicted"/>